<evidence type="ECO:0000313" key="4">
    <source>
        <dbReference type="Proteomes" id="UP000652761"/>
    </source>
</evidence>
<dbReference type="AlphaFoldDB" id="A0A843W1X3"/>
<organism evidence="3 4">
    <name type="scientific">Colocasia esculenta</name>
    <name type="common">Wild taro</name>
    <name type="synonym">Arum esculentum</name>
    <dbReference type="NCBI Taxonomy" id="4460"/>
    <lineage>
        <taxon>Eukaryota</taxon>
        <taxon>Viridiplantae</taxon>
        <taxon>Streptophyta</taxon>
        <taxon>Embryophyta</taxon>
        <taxon>Tracheophyta</taxon>
        <taxon>Spermatophyta</taxon>
        <taxon>Magnoliopsida</taxon>
        <taxon>Liliopsida</taxon>
        <taxon>Araceae</taxon>
        <taxon>Aroideae</taxon>
        <taxon>Colocasieae</taxon>
        <taxon>Colocasia</taxon>
    </lineage>
</organism>
<dbReference type="InterPro" id="IPR039128">
    <property type="entry name" value="TRIP4-like"/>
</dbReference>
<accession>A0A843W1X3</accession>
<dbReference type="InterPro" id="IPR009349">
    <property type="entry name" value="TRIP4/RQT4_C2HC5_Znf"/>
</dbReference>
<comment type="caution">
    <text evidence="3">The sequence shown here is derived from an EMBL/GenBank/DDBJ whole genome shotgun (WGS) entry which is preliminary data.</text>
</comment>
<dbReference type="PANTHER" id="PTHR12963:SF4">
    <property type="entry name" value="ACTIVATING SIGNAL COINTEGRATOR 1"/>
    <property type="match status" value="1"/>
</dbReference>
<dbReference type="GO" id="GO:0180022">
    <property type="term" value="C:RQC-trigger complex"/>
    <property type="evidence" value="ECO:0007669"/>
    <property type="project" value="InterPro"/>
</dbReference>
<proteinExistence type="predicted"/>
<name>A0A843W1X3_COLES</name>
<dbReference type="EMBL" id="NMUH01003097">
    <property type="protein sequence ID" value="MQM03782.1"/>
    <property type="molecule type" value="Genomic_DNA"/>
</dbReference>
<feature type="region of interest" description="Disordered" evidence="1">
    <location>
        <begin position="92"/>
        <end position="150"/>
    </location>
</feature>
<keyword evidence="4" id="KW-1185">Reference proteome</keyword>
<dbReference type="GO" id="GO:0045893">
    <property type="term" value="P:positive regulation of DNA-templated transcription"/>
    <property type="evidence" value="ECO:0007669"/>
    <property type="project" value="TreeGrafter"/>
</dbReference>
<feature type="domain" description="TRIP4/RQT4 C2HC5-type zinc finger" evidence="2">
    <location>
        <begin position="168"/>
        <end position="209"/>
    </location>
</feature>
<evidence type="ECO:0000256" key="1">
    <source>
        <dbReference type="SAM" id="MobiDB-lite"/>
    </source>
</evidence>
<protein>
    <recommendedName>
        <fullName evidence="2">TRIP4/RQT4 C2HC5-type zinc finger domain-containing protein</fullName>
    </recommendedName>
</protein>
<gene>
    <name evidence="3" type="ORF">Taro_036571</name>
</gene>
<sequence length="273" mass="29371">MGSSGEWLERALLELAGKIETGLQLDADVVSGLVSYCERGPPEDAREYLVNIIGEEASRNVVQEYLHRRGYVDPSMNLSGEQSSRAQAYIKPPAREGSSAGAKKQAKIPKERSLPSAHNTMAQSEFSDVQGVPRGNNGSTGNPKKKRTGKVISLAEASKGSAVFKQGKPCSCQARRHNLLSNCLSCGKIVCEQEGEGPCSFCGALVLQEGSSYAGLEGTVAPLSDAEATAEAFAKRLVEYDRNSTARTAVIDDQSDYYEIEGNSWLSKEVIFI</sequence>
<dbReference type="GO" id="GO:0005634">
    <property type="term" value="C:nucleus"/>
    <property type="evidence" value="ECO:0007669"/>
    <property type="project" value="InterPro"/>
</dbReference>
<evidence type="ECO:0000313" key="3">
    <source>
        <dbReference type="EMBL" id="MQM03782.1"/>
    </source>
</evidence>
<feature type="compositionally biased region" description="Polar residues" evidence="1">
    <location>
        <begin position="116"/>
        <end position="127"/>
    </location>
</feature>
<dbReference type="GO" id="GO:0072344">
    <property type="term" value="P:rescue of stalled ribosome"/>
    <property type="evidence" value="ECO:0007669"/>
    <property type="project" value="InterPro"/>
</dbReference>
<dbReference type="Proteomes" id="UP000652761">
    <property type="component" value="Unassembled WGS sequence"/>
</dbReference>
<reference evidence="3" key="1">
    <citation type="submission" date="2017-07" db="EMBL/GenBank/DDBJ databases">
        <title>Taro Niue Genome Assembly and Annotation.</title>
        <authorList>
            <person name="Atibalentja N."/>
            <person name="Keating K."/>
            <person name="Fields C.J."/>
        </authorList>
    </citation>
    <scope>NUCLEOTIDE SEQUENCE</scope>
    <source>
        <strain evidence="3">Niue_2</strain>
        <tissue evidence="3">Leaf</tissue>
    </source>
</reference>
<dbReference type="OrthoDB" id="338816at2759"/>
<dbReference type="GO" id="GO:0008270">
    <property type="term" value="F:zinc ion binding"/>
    <property type="evidence" value="ECO:0007669"/>
    <property type="project" value="InterPro"/>
</dbReference>
<dbReference type="PANTHER" id="PTHR12963">
    <property type="entry name" value="THYROID RECEPTOR INTERACTING PROTEIN RELATED"/>
    <property type="match status" value="1"/>
</dbReference>
<dbReference type="Pfam" id="PF06221">
    <property type="entry name" value="zf-C2HC5"/>
    <property type="match status" value="1"/>
</dbReference>
<evidence type="ECO:0000259" key="2">
    <source>
        <dbReference type="Pfam" id="PF06221"/>
    </source>
</evidence>